<accession>A0A1G7T2B1</accession>
<protein>
    <submittedName>
        <fullName evidence="1">Uncharacterized protein</fullName>
    </submittedName>
</protein>
<gene>
    <name evidence="1" type="ORF">SAMN04244550_03718</name>
</gene>
<dbReference type="RefSeq" id="WP_139182543.1">
    <property type="nucleotide sequence ID" value="NZ_CP119563.1"/>
</dbReference>
<reference evidence="1 2" key="1">
    <citation type="submission" date="2016-10" db="EMBL/GenBank/DDBJ databases">
        <authorList>
            <person name="de Groot N.N."/>
        </authorList>
    </citation>
    <scope>NUCLEOTIDE SEQUENCE [LARGE SCALE GENOMIC DNA]</scope>
    <source>
        <strain evidence="2">DSM 938 / 37b4</strain>
    </source>
</reference>
<dbReference type="AlphaFoldDB" id="A0A1G7T2B1"/>
<evidence type="ECO:0000313" key="1">
    <source>
        <dbReference type="EMBL" id="SDG28799.1"/>
    </source>
</evidence>
<organism evidence="1 2">
    <name type="scientific">Rhodobacter capsulatus</name>
    <name type="common">Rhodopseudomonas capsulata</name>
    <dbReference type="NCBI Taxonomy" id="1061"/>
    <lineage>
        <taxon>Bacteria</taxon>
        <taxon>Pseudomonadati</taxon>
        <taxon>Pseudomonadota</taxon>
        <taxon>Alphaproteobacteria</taxon>
        <taxon>Rhodobacterales</taxon>
        <taxon>Rhodobacter group</taxon>
        <taxon>Rhodobacter</taxon>
    </lineage>
</organism>
<dbReference type="OrthoDB" id="282594at204455"/>
<proteinExistence type="predicted"/>
<name>A0A1G7T2B1_RHOCA</name>
<sequence length="83" mass="9148">MCAIMREAVVPKLALTLWGVETLVGREIDLWPAYGGSGPGGNYTDEEFDHKAAVRAEIKQRQERFEKTGALSDAPPSDVIKFL</sequence>
<dbReference type="EMBL" id="FNAY01000051">
    <property type="protein sequence ID" value="SDG28799.1"/>
    <property type="molecule type" value="Genomic_DNA"/>
</dbReference>
<evidence type="ECO:0000313" key="2">
    <source>
        <dbReference type="Proteomes" id="UP000183812"/>
    </source>
</evidence>
<dbReference type="Proteomes" id="UP000183812">
    <property type="component" value="Unassembled WGS sequence"/>
</dbReference>